<feature type="region of interest" description="Disordered" evidence="1">
    <location>
        <begin position="269"/>
        <end position="289"/>
    </location>
</feature>
<evidence type="ECO:0000256" key="1">
    <source>
        <dbReference type="SAM" id="MobiDB-lite"/>
    </source>
</evidence>
<reference evidence="2" key="1">
    <citation type="submission" date="2017-05" db="EMBL/GenBank/DDBJ databases">
        <title>The virome of a scalding spring: bacteriophages and archaeal viruses share the pool.</title>
        <authorList>
            <person name="Zablocki O.D.J."/>
            <person name="van Zyl L.J."/>
            <person name="Kirby B."/>
            <person name="Trindade M.I."/>
        </authorList>
    </citation>
    <scope>NUCLEOTIDE SEQUENCE</scope>
</reference>
<dbReference type="EMBL" id="MF098556">
    <property type="protein sequence ID" value="ASV43913.1"/>
    <property type="molecule type" value="Genomic_DNA"/>
</dbReference>
<protein>
    <recommendedName>
        <fullName evidence="3">Portal protein</fullName>
    </recommendedName>
</protein>
<feature type="compositionally biased region" description="Polar residues" evidence="1">
    <location>
        <begin position="273"/>
        <end position="287"/>
    </location>
</feature>
<organism evidence="2">
    <name type="scientific">Hot spring virus BHS1</name>
    <dbReference type="NCBI Taxonomy" id="2024351"/>
    <lineage>
        <taxon>Viruses</taxon>
    </lineage>
</organism>
<sequence>MTSDSLDANADFGDFAARQARYAIYWAFFENTAYRNIHGWATKFKADYGLYKYTRNIYNPAYRLCDFWRTHIWGGPLDPEAGVRGALPIITDNESLRVALAKLWRDSNWAINKNLCALHGSLFGDTFIQPVDDVERRKVYLKLIHPGIVKDVTLDPFGNVKAYVIEEKRPDPNDTRRMVTYTEIVGRDGDLVTFETRLNNQPYAWNGKASEWTEPYGFVPLVKIQHANMGLDWGWSELHPVLSKVREVDDIASKVSDQIRKNVDAPMLLSGVTKPTTTPRTQQSATAETGREEIPVLYGPVGATVNFLVAPLNIADSIAHIRGILEEMERDYPELQMDIWAASGQTSGRALRTARQRVEAKVHERRANYDDGLVRAQQMAIAIGGFRGYDGYEGFGLESYKAGALDHSIGARPVFAADPLDDIELKQAFWAAAGAARAAGGMAAMVHYLREAGWSEDDIRAVQDAPENAPFANYP</sequence>
<name>A0A2Y9CIC6_9VIRU</name>
<accession>A0A2Y9CIC6</accession>
<evidence type="ECO:0008006" key="3">
    <source>
        <dbReference type="Google" id="ProtNLM"/>
    </source>
</evidence>
<proteinExistence type="predicted"/>
<evidence type="ECO:0000313" key="2">
    <source>
        <dbReference type="EMBL" id="ASV43913.1"/>
    </source>
</evidence>